<proteinExistence type="predicted"/>
<name>A0A4P9WKB9_9FUNG</name>
<keyword evidence="4" id="KW-1185">Reference proteome</keyword>
<sequence length="200" mass="21588">MKAISTIVAVLGLVPLIAAVAVPVEGMAEVAFEGGYYGGYGPYGYGKKGGYGKDIGYGKKGGYGKKAAYGKEDVNFGKKDIGYGKKGGYGKGYGKKGGFGYGKNEAEVAGIKKDGQKADKKLDHNAKKQANNENANVNLEEKHTAANEQTAKNFENDVKKVQADNNKNDNYGDYNKDEKANKDYQNLDFPNKFYGKGKKY</sequence>
<dbReference type="AlphaFoldDB" id="A0A4P9WKB9"/>
<feature type="chain" id="PRO_5020913173" evidence="2">
    <location>
        <begin position="20"/>
        <end position="200"/>
    </location>
</feature>
<dbReference type="EMBL" id="KZ994476">
    <property type="protein sequence ID" value="RKO92842.1"/>
    <property type="molecule type" value="Genomic_DNA"/>
</dbReference>
<accession>A0A4P9WKB9</accession>
<organism evidence="3 4">
    <name type="scientific">Blyttiomyces helicus</name>
    <dbReference type="NCBI Taxonomy" id="388810"/>
    <lineage>
        <taxon>Eukaryota</taxon>
        <taxon>Fungi</taxon>
        <taxon>Fungi incertae sedis</taxon>
        <taxon>Chytridiomycota</taxon>
        <taxon>Chytridiomycota incertae sedis</taxon>
        <taxon>Chytridiomycetes</taxon>
        <taxon>Chytridiomycetes incertae sedis</taxon>
        <taxon>Blyttiomyces</taxon>
    </lineage>
</organism>
<feature type="signal peptide" evidence="2">
    <location>
        <begin position="1"/>
        <end position="19"/>
    </location>
</feature>
<feature type="compositionally biased region" description="Low complexity" evidence="1">
    <location>
        <begin position="164"/>
        <end position="173"/>
    </location>
</feature>
<evidence type="ECO:0000256" key="1">
    <source>
        <dbReference type="SAM" id="MobiDB-lite"/>
    </source>
</evidence>
<keyword evidence="2" id="KW-0732">Signal</keyword>
<dbReference type="Proteomes" id="UP000269721">
    <property type="component" value="Unassembled WGS sequence"/>
</dbReference>
<evidence type="ECO:0000256" key="2">
    <source>
        <dbReference type="SAM" id="SignalP"/>
    </source>
</evidence>
<gene>
    <name evidence="3" type="ORF">BDK51DRAFT_33075</name>
</gene>
<feature type="compositionally biased region" description="Basic and acidic residues" evidence="1">
    <location>
        <begin position="115"/>
        <end position="126"/>
    </location>
</feature>
<protein>
    <submittedName>
        <fullName evidence="3">Uncharacterized protein</fullName>
    </submittedName>
</protein>
<evidence type="ECO:0000313" key="4">
    <source>
        <dbReference type="Proteomes" id="UP000269721"/>
    </source>
</evidence>
<feature type="compositionally biased region" description="Low complexity" evidence="1">
    <location>
        <begin position="128"/>
        <end position="138"/>
    </location>
</feature>
<feature type="region of interest" description="Disordered" evidence="1">
    <location>
        <begin position="115"/>
        <end position="200"/>
    </location>
</feature>
<reference evidence="4" key="1">
    <citation type="journal article" date="2018" name="Nat. Microbiol.">
        <title>Leveraging single-cell genomics to expand the fungal tree of life.</title>
        <authorList>
            <person name="Ahrendt S.R."/>
            <person name="Quandt C.A."/>
            <person name="Ciobanu D."/>
            <person name="Clum A."/>
            <person name="Salamov A."/>
            <person name="Andreopoulos B."/>
            <person name="Cheng J.F."/>
            <person name="Woyke T."/>
            <person name="Pelin A."/>
            <person name="Henrissat B."/>
            <person name="Reynolds N.K."/>
            <person name="Benny G.L."/>
            <person name="Smith M.E."/>
            <person name="James T.Y."/>
            <person name="Grigoriev I.V."/>
        </authorList>
    </citation>
    <scope>NUCLEOTIDE SEQUENCE [LARGE SCALE GENOMIC DNA]</scope>
</reference>
<evidence type="ECO:0000313" key="3">
    <source>
        <dbReference type="EMBL" id="RKO92842.1"/>
    </source>
</evidence>